<proteinExistence type="inferred from homology"/>
<dbReference type="AlphaFoldDB" id="A0A0L0P490"/>
<keyword evidence="5" id="KW-0663">Pyridoxal phosphate</keyword>
<comment type="similarity">
    <text evidence="2">Belongs to the class-I pyridoxal-phosphate-dependent aminotransferase family.</text>
</comment>
<dbReference type="SUPFAM" id="SSF53383">
    <property type="entry name" value="PLP-dependent transferases"/>
    <property type="match status" value="1"/>
</dbReference>
<dbReference type="VEuPathDB" id="FungiDB:QG37_02082"/>
<dbReference type="GO" id="GO:0009074">
    <property type="term" value="P:aromatic amino acid family catabolic process"/>
    <property type="evidence" value="ECO:0007669"/>
    <property type="project" value="TreeGrafter"/>
</dbReference>
<keyword evidence="3" id="KW-0032">Aminotransferase</keyword>
<accession>A0A0L0P490</accession>
<dbReference type="PANTHER" id="PTHR42790:SF2">
    <property type="entry name" value="AROMATIC AMINO ACID AMINOTRANSFERASE 2"/>
    <property type="match status" value="1"/>
</dbReference>
<evidence type="ECO:0000256" key="2">
    <source>
        <dbReference type="ARBA" id="ARBA00007441"/>
    </source>
</evidence>
<name>A0A0L0P490_CANAR</name>
<feature type="domain" description="Aminotransferase class I/classII large" evidence="6">
    <location>
        <begin position="113"/>
        <end position="499"/>
    </location>
</feature>
<evidence type="ECO:0000259" key="6">
    <source>
        <dbReference type="Pfam" id="PF00155"/>
    </source>
</evidence>
<dbReference type="GO" id="GO:0019878">
    <property type="term" value="P:lysine biosynthetic process via aminoadipic acid"/>
    <property type="evidence" value="ECO:0007669"/>
    <property type="project" value="TreeGrafter"/>
</dbReference>
<dbReference type="VEuPathDB" id="FungiDB:CJI97_003294"/>
<dbReference type="InterPro" id="IPR015424">
    <property type="entry name" value="PyrdxlP-dep_Trfase"/>
</dbReference>
<dbReference type="Proteomes" id="UP000037122">
    <property type="component" value="Unassembled WGS sequence"/>
</dbReference>
<dbReference type="InterPro" id="IPR050859">
    <property type="entry name" value="Class-I_PLP-dep_aminotransf"/>
</dbReference>
<dbReference type="CDD" id="cd00609">
    <property type="entry name" value="AAT_like"/>
    <property type="match status" value="1"/>
</dbReference>
<keyword evidence="4" id="KW-0808">Transferase</keyword>
<dbReference type="InterPro" id="IPR015421">
    <property type="entry name" value="PyrdxlP-dep_Trfase_major"/>
</dbReference>
<protein>
    <recommendedName>
        <fullName evidence="6">Aminotransferase class I/classII large domain-containing protein</fullName>
    </recommendedName>
</protein>
<dbReference type="VEuPathDB" id="FungiDB:CJI96_0001756"/>
<evidence type="ECO:0000256" key="4">
    <source>
        <dbReference type="ARBA" id="ARBA00022679"/>
    </source>
</evidence>
<evidence type="ECO:0000256" key="5">
    <source>
        <dbReference type="ARBA" id="ARBA00022898"/>
    </source>
</evidence>
<dbReference type="GO" id="GO:0047536">
    <property type="term" value="F:2-aminoadipate transaminase activity"/>
    <property type="evidence" value="ECO:0007669"/>
    <property type="project" value="TreeGrafter"/>
</dbReference>
<comment type="caution">
    <text evidence="7">The sequence shown here is derived from an EMBL/GenBank/DDBJ whole genome shotgun (WGS) entry which is preliminary data.</text>
</comment>
<gene>
    <name evidence="7" type="ORF">QG37_02082</name>
</gene>
<dbReference type="GO" id="GO:0006571">
    <property type="term" value="P:tyrosine biosynthetic process"/>
    <property type="evidence" value="ECO:0007669"/>
    <property type="project" value="TreeGrafter"/>
</dbReference>
<dbReference type="EMBL" id="LGST01000016">
    <property type="protein sequence ID" value="KNE01192.1"/>
    <property type="molecule type" value="Genomic_DNA"/>
</dbReference>
<dbReference type="VEuPathDB" id="FungiDB:B9J08_003219"/>
<dbReference type="Pfam" id="PF00155">
    <property type="entry name" value="Aminotran_1_2"/>
    <property type="match status" value="1"/>
</dbReference>
<dbReference type="GO" id="GO:0030170">
    <property type="term" value="F:pyridoxal phosphate binding"/>
    <property type="evidence" value="ECO:0007669"/>
    <property type="project" value="InterPro"/>
</dbReference>
<dbReference type="VEuPathDB" id="FungiDB:CJJ09_000885"/>
<dbReference type="InterPro" id="IPR004839">
    <property type="entry name" value="Aminotransferase_I/II_large"/>
</dbReference>
<evidence type="ECO:0000256" key="3">
    <source>
        <dbReference type="ARBA" id="ARBA00022576"/>
    </source>
</evidence>
<evidence type="ECO:0000256" key="1">
    <source>
        <dbReference type="ARBA" id="ARBA00001933"/>
    </source>
</evidence>
<sequence>MSHLLSKRASARQRLHFSVFNFDNAPEGFEPHPDPLWLDAGMPNAGFFPIDLLQINVVDYPFQKSLLLPLGNSSIENLNHKDTGVEESLKRLTTTGESKNHVMVTKRTNDPKLIDLSRGLQYSEVEGIPQLLEFTRNLIKRAHPPKYDDWTTIVSNGAGDGLNKAMDAFLDPGDVILVEEFTFTPVLLNIQNAGGIPVPIKLNLDATSGKSEGIDFEYLKNLLENWDELRPELEKKKPKALYTIASGQNPTGFTQSIEFRRKVYNLAEKYDFAIIEDDPYGYLTLPPFSDPDVIHKISDFLTIEDYLAHHLIPSYLTLDTSGRVVRIETFSKLFAPGLRLGFIVGHKDVIDVISKYSNIVTRSSSGTSQLIVNNVIEQSFGGVDGWLNWVLKMRFAYTKRRNVLLGGLFDSEAYKKAHLNVIDPRAGMFTSVIINFPEGTNVPEKMRLLLFKLRAVGVKVVAGLNMAVDKSFSEPRGNFFRLTYAIAGSDLELREGAKRFVLAVEEFFKKGLEF</sequence>
<evidence type="ECO:0000313" key="7">
    <source>
        <dbReference type="EMBL" id="KNE01192.1"/>
    </source>
</evidence>
<dbReference type="VEuPathDB" id="FungiDB:CJJ07_001235"/>
<evidence type="ECO:0000313" key="8">
    <source>
        <dbReference type="Proteomes" id="UP000037122"/>
    </source>
</evidence>
<comment type="cofactor">
    <cofactor evidence="1">
        <name>pyridoxal 5'-phosphate</name>
        <dbReference type="ChEBI" id="CHEBI:597326"/>
    </cofactor>
</comment>
<dbReference type="PANTHER" id="PTHR42790">
    <property type="entry name" value="AMINOTRANSFERASE"/>
    <property type="match status" value="1"/>
</dbReference>
<dbReference type="Gene3D" id="3.40.640.10">
    <property type="entry name" value="Type I PLP-dependent aspartate aminotransferase-like (Major domain)"/>
    <property type="match status" value="1"/>
</dbReference>
<organism evidence="7 8">
    <name type="scientific">Candidozyma auris</name>
    <name type="common">Yeast</name>
    <name type="synonym">Candida auris</name>
    <dbReference type="NCBI Taxonomy" id="498019"/>
    <lineage>
        <taxon>Eukaryota</taxon>
        <taxon>Fungi</taxon>
        <taxon>Dikarya</taxon>
        <taxon>Ascomycota</taxon>
        <taxon>Saccharomycotina</taxon>
        <taxon>Pichiomycetes</taxon>
        <taxon>Metschnikowiaceae</taxon>
        <taxon>Candidozyma</taxon>
    </lineage>
</organism>
<reference evidence="8" key="1">
    <citation type="journal article" date="2015" name="BMC Genomics">
        <title>Draft genome of a commonly misdiagnosed multidrug resistant pathogen Candida auris.</title>
        <authorList>
            <person name="Chatterjee S."/>
            <person name="Alampalli S.V."/>
            <person name="Nageshan R.K."/>
            <person name="Chettiar S.T."/>
            <person name="Joshi S."/>
            <person name="Tatu U.S."/>
        </authorList>
    </citation>
    <scope>NUCLEOTIDE SEQUENCE [LARGE SCALE GENOMIC DNA]</scope>
    <source>
        <strain evidence="8">6684</strain>
    </source>
</reference>
<dbReference type="GO" id="GO:0008793">
    <property type="term" value="F:aromatic-amino-acid transaminase activity"/>
    <property type="evidence" value="ECO:0007669"/>
    <property type="project" value="TreeGrafter"/>
</dbReference>